<evidence type="ECO:0000256" key="2">
    <source>
        <dbReference type="ARBA" id="ARBA00022723"/>
    </source>
</evidence>
<organism evidence="6 7">
    <name type="scientific">Pseudoalteromonas caenipelagi</name>
    <dbReference type="NCBI Taxonomy" id="2726988"/>
    <lineage>
        <taxon>Bacteria</taxon>
        <taxon>Pseudomonadati</taxon>
        <taxon>Pseudomonadota</taxon>
        <taxon>Gammaproteobacteria</taxon>
        <taxon>Alteromonadales</taxon>
        <taxon>Pseudoalteromonadaceae</taxon>
        <taxon>Pseudoalteromonas</taxon>
    </lineage>
</organism>
<accession>A0A849V8B2</accession>
<evidence type="ECO:0000256" key="4">
    <source>
        <dbReference type="ARBA" id="ARBA00023239"/>
    </source>
</evidence>
<dbReference type="Proteomes" id="UP000586305">
    <property type="component" value="Unassembled WGS sequence"/>
</dbReference>
<proteinExistence type="inferred from homology"/>
<keyword evidence="7" id="KW-1185">Reference proteome</keyword>
<evidence type="ECO:0000256" key="1">
    <source>
        <dbReference type="ARBA" id="ARBA00005495"/>
    </source>
</evidence>
<dbReference type="SUPFAM" id="SSF51316">
    <property type="entry name" value="Mss4-like"/>
    <property type="match status" value="1"/>
</dbReference>
<name>A0A849V8B2_9GAMM</name>
<dbReference type="AlphaFoldDB" id="A0A849V8B2"/>
<dbReference type="Pfam" id="PF04828">
    <property type="entry name" value="GFA"/>
    <property type="match status" value="1"/>
</dbReference>
<reference evidence="6 7" key="1">
    <citation type="submission" date="2020-04" db="EMBL/GenBank/DDBJ databases">
        <title>Pseudoalteromonas caenipelagi sp. nov., isolated from a tidal flat.</title>
        <authorList>
            <person name="Park S."/>
            <person name="Yoon J.-H."/>
        </authorList>
    </citation>
    <scope>NUCLEOTIDE SEQUENCE [LARGE SCALE GENOMIC DNA]</scope>
    <source>
        <strain evidence="6 7">JBTF-M23</strain>
    </source>
</reference>
<dbReference type="GO" id="GO:0016846">
    <property type="term" value="F:carbon-sulfur lyase activity"/>
    <property type="evidence" value="ECO:0007669"/>
    <property type="project" value="InterPro"/>
</dbReference>
<feature type="domain" description="CENP-V/GFA" evidence="5">
    <location>
        <begin position="1"/>
        <end position="116"/>
    </location>
</feature>
<gene>
    <name evidence="6" type="ORF">HG263_04525</name>
</gene>
<keyword evidence="3" id="KW-0862">Zinc</keyword>
<dbReference type="EMBL" id="JABBPG010000001">
    <property type="protein sequence ID" value="NOU49799.1"/>
    <property type="molecule type" value="Genomic_DNA"/>
</dbReference>
<comment type="similarity">
    <text evidence="1">Belongs to the Gfa family.</text>
</comment>
<evidence type="ECO:0000256" key="3">
    <source>
        <dbReference type="ARBA" id="ARBA00022833"/>
    </source>
</evidence>
<dbReference type="InterPro" id="IPR006913">
    <property type="entry name" value="CENP-V/GFA"/>
</dbReference>
<dbReference type="Gene3D" id="3.90.1590.10">
    <property type="entry name" value="glutathione-dependent formaldehyde- activating enzyme (gfa)"/>
    <property type="match status" value="1"/>
</dbReference>
<evidence type="ECO:0000313" key="7">
    <source>
        <dbReference type="Proteomes" id="UP000586305"/>
    </source>
</evidence>
<evidence type="ECO:0000313" key="6">
    <source>
        <dbReference type="EMBL" id="NOU49799.1"/>
    </source>
</evidence>
<keyword evidence="4" id="KW-0456">Lyase</keyword>
<protein>
    <submittedName>
        <fullName evidence="6">GFA family protein</fullName>
    </submittedName>
</protein>
<dbReference type="RefSeq" id="WP_171624853.1">
    <property type="nucleotide sequence ID" value="NZ_JABBPG010000001.1"/>
</dbReference>
<comment type="caution">
    <text evidence="6">The sequence shown here is derived from an EMBL/GenBank/DDBJ whole genome shotgun (WGS) entry which is preliminary data.</text>
</comment>
<evidence type="ECO:0000259" key="5">
    <source>
        <dbReference type="PROSITE" id="PS51891"/>
    </source>
</evidence>
<keyword evidence="2" id="KW-0479">Metal-binding</keyword>
<sequence>MRGVCLCGAVEFSITGELPNFYQCHCSLCRKLSGSASDTATFLNAEQFSWVKGQTFIKSFKLPSGYRSDFCSTCGSTVPHFMENGRQYWIPAGLLEGACDAKVSAHLYVDSKASWDCISGDAQQYEQMPAMDELNKKLQTKQ</sequence>
<dbReference type="InterPro" id="IPR011057">
    <property type="entry name" value="Mss4-like_sf"/>
</dbReference>
<dbReference type="PANTHER" id="PTHR33337:SF40">
    <property type="entry name" value="CENP-V_GFA DOMAIN-CONTAINING PROTEIN-RELATED"/>
    <property type="match status" value="1"/>
</dbReference>
<dbReference type="GO" id="GO:0046872">
    <property type="term" value="F:metal ion binding"/>
    <property type="evidence" value="ECO:0007669"/>
    <property type="project" value="UniProtKB-KW"/>
</dbReference>
<dbReference type="PROSITE" id="PS51891">
    <property type="entry name" value="CENP_V_GFA"/>
    <property type="match status" value="1"/>
</dbReference>
<dbReference type="PANTHER" id="PTHR33337">
    <property type="entry name" value="GFA DOMAIN-CONTAINING PROTEIN"/>
    <property type="match status" value="1"/>
</dbReference>